<dbReference type="GO" id="GO:0006397">
    <property type="term" value="P:mRNA processing"/>
    <property type="evidence" value="ECO:0007669"/>
    <property type="project" value="UniProtKB-KW"/>
</dbReference>
<feature type="short sequence motif" description="TFG box" evidence="8">
    <location>
        <begin position="531"/>
        <end position="551"/>
    </location>
</feature>
<evidence type="ECO:0000256" key="1">
    <source>
        <dbReference type="ARBA" id="ARBA00004201"/>
    </source>
</evidence>
<organism evidence="14">
    <name type="scientific">Nicotiana tabacum</name>
    <name type="common">Common tobacco</name>
    <dbReference type="NCBI Taxonomy" id="4097"/>
    <lineage>
        <taxon>Eukaryota</taxon>
        <taxon>Viridiplantae</taxon>
        <taxon>Streptophyta</taxon>
        <taxon>Embryophyta</taxon>
        <taxon>Tracheophyta</taxon>
        <taxon>Spermatophyta</taxon>
        <taxon>Magnoliopsida</taxon>
        <taxon>eudicotyledons</taxon>
        <taxon>Gunneridae</taxon>
        <taxon>Pentapetalae</taxon>
        <taxon>asterids</taxon>
        <taxon>lamiids</taxon>
        <taxon>Solanales</taxon>
        <taxon>Solanaceae</taxon>
        <taxon>Nicotianoideae</taxon>
        <taxon>Nicotianeae</taxon>
        <taxon>Nicotiana</taxon>
    </lineage>
</organism>
<feature type="compositionally biased region" description="Acidic residues" evidence="9">
    <location>
        <begin position="488"/>
        <end position="499"/>
    </location>
</feature>
<dbReference type="GO" id="GO:0000932">
    <property type="term" value="C:P-body"/>
    <property type="evidence" value="ECO:0007669"/>
    <property type="project" value="UniProtKB-SubCell"/>
</dbReference>
<evidence type="ECO:0000259" key="10">
    <source>
        <dbReference type="PROSITE" id="PS51512"/>
    </source>
</evidence>
<evidence type="ECO:0000256" key="6">
    <source>
        <dbReference type="ARBA" id="ARBA00059323"/>
    </source>
</evidence>
<dbReference type="PROSITE" id="PS51513">
    <property type="entry name" value="FFD"/>
    <property type="match status" value="1"/>
</dbReference>
<protein>
    <submittedName>
        <fullName evidence="14">Protein decapping 5-like isoform X2</fullName>
    </submittedName>
</protein>
<keyword evidence="4" id="KW-0678">Repressor</keyword>
<dbReference type="AlphaFoldDB" id="A0A1S3X9M6"/>
<feature type="region of interest" description="Disordered" evidence="9">
    <location>
        <begin position="479"/>
        <end position="499"/>
    </location>
</feature>
<dbReference type="SMART" id="SM01271">
    <property type="entry name" value="LSM14"/>
    <property type="match status" value="1"/>
</dbReference>
<sequence>MAAAAATEGSSARSASGGSSADSYIGSLISLTSKSEIRYEGILYNINTDESSIGLRNVRSFGTEGRKKDGPQVPPSDKIYEYILFRGSDIKDLQVKSSPPLQTTPPINNDPAIIQSHYPRPPTTSASLPAPVGGSLTDLNSHSAQPGHPGSAFQSGLPLYQPGGNLGSWGPSPPPPNAAAGGLGMPMYWQGFYGAPNGLPQMQQQSLLRPPPGLAMPPSMPQMQFSGFNSSLPTGGSSLQASNLPEYPSSLMPTTTSLGASSLPAAATLPSTVPPLQPVAPVTDTISSTLSNKASVSAIAPSTLSASLPTLPPLTTSPDVNPVVPPISIKPNPVPSPALSQSISTVMGPSSSNLVETPTPSLVTPGQLLQSGPIDVPSTQSTQTAQKDVEVVQVLPAPSSETPAPVKTEAQPPILPLPPQTRVQKTNGAPYQARYNNYRGRGGRGMGVSRPVTKFEEDFDFMAMNEKFKKDEVWGHLGKSNREGDGNGSDEDISFNEYDDDLPKIDVKPVYNKDDFFDSLSSNALDNDPNHGRTRFSEQRKIDVETFGDFSRYRGGRGGRGPGRGGRSRGSYYGRGGYGGNGYGYGYGGRGRGRGMPSRAS</sequence>
<dbReference type="InterPro" id="IPR019050">
    <property type="entry name" value="FDF_dom"/>
</dbReference>
<feature type="compositionally biased region" description="Gly residues" evidence="9">
    <location>
        <begin position="556"/>
        <end position="565"/>
    </location>
</feature>
<reference evidence="14" key="1">
    <citation type="submission" date="2025-08" db="UniProtKB">
        <authorList>
            <consortium name="RefSeq"/>
        </authorList>
    </citation>
    <scope>IDENTIFICATION</scope>
</reference>
<keyword evidence="3" id="KW-0963">Cytoplasm</keyword>
<evidence type="ECO:0000259" key="11">
    <source>
        <dbReference type="PROSITE" id="PS51513"/>
    </source>
</evidence>
<dbReference type="Pfam" id="PF12701">
    <property type="entry name" value="LSM14"/>
    <property type="match status" value="1"/>
</dbReference>
<dbReference type="InterPro" id="IPR025762">
    <property type="entry name" value="DFDF"/>
</dbReference>
<accession>A0A1S3X9M6</accession>
<dbReference type="InterPro" id="IPR025768">
    <property type="entry name" value="TFG_box"/>
</dbReference>
<dbReference type="Gene3D" id="2.30.30.100">
    <property type="match status" value="1"/>
</dbReference>
<evidence type="ECO:0000313" key="14">
    <source>
        <dbReference type="RefSeq" id="XP_016436616.1"/>
    </source>
</evidence>
<feature type="compositionally biased region" description="Polar residues" evidence="9">
    <location>
        <begin position="98"/>
        <end position="107"/>
    </location>
</feature>
<dbReference type="InterPro" id="IPR010920">
    <property type="entry name" value="LSM_dom_sf"/>
</dbReference>
<evidence type="ECO:0000256" key="2">
    <source>
        <dbReference type="ARBA" id="ARBA00010415"/>
    </source>
</evidence>
<dbReference type="FunFam" id="2.30.30.100:FF:000033">
    <property type="entry name" value="Trailer hitch, isoform C"/>
    <property type="match status" value="1"/>
</dbReference>
<dbReference type="CDD" id="cd01736">
    <property type="entry name" value="LSm14_N"/>
    <property type="match status" value="1"/>
</dbReference>
<feature type="short sequence motif" description="FFD box" evidence="7">
    <location>
        <begin position="509"/>
        <end position="524"/>
    </location>
</feature>
<feature type="region of interest" description="Disordered" evidence="9">
    <location>
        <begin position="549"/>
        <end position="575"/>
    </location>
</feature>
<dbReference type="RefSeq" id="XP_016436616.1">
    <property type="nucleotide sequence ID" value="XM_016581130.1"/>
</dbReference>
<dbReference type="GO" id="GO:0003723">
    <property type="term" value="F:RNA binding"/>
    <property type="evidence" value="ECO:0007669"/>
    <property type="project" value="InterPro"/>
</dbReference>
<dbReference type="Pfam" id="PF09532">
    <property type="entry name" value="FDF"/>
    <property type="match status" value="1"/>
</dbReference>
<comment type="function">
    <text evidence="6">As a component of the decapping complex, involved in the degradation of mRNAs. Promotes P-body formation. Translational repressor.</text>
</comment>
<dbReference type="PROSITE" id="PS51536">
    <property type="entry name" value="TFG"/>
    <property type="match status" value="1"/>
</dbReference>
<dbReference type="InterPro" id="IPR025761">
    <property type="entry name" value="FFD_box"/>
</dbReference>
<dbReference type="OrthoDB" id="21539at2759"/>
<feature type="region of interest" description="Disordered" evidence="9">
    <location>
        <begin position="98"/>
        <end position="178"/>
    </location>
</feature>
<gene>
    <name evidence="14" type="primary">LOC107762738</name>
</gene>
<evidence type="ECO:0000256" key="3">
    <source>
        <dbReference type="ARBA" id="ARBA00022490"/>
    </source>
</evidence>
<name>A0A1S3X9M6_TOBAC</name>
<evidence type="ECO:0000256" key="8">
    <source>
        <dbReference type="PROSITE-ProRule" id="PRU00869"/>
    </source>
</evidence>
<dbReference type="PANTHER" id="PTHR13586">
    <property type="entry name" value="SCD6 PROTEIN-RELATED"/>
    <property type="match status" value="1"/>
</dbReference>
<evidence type="ECO:0000259" key="12">
    <source>
        <dbReference type="PROSITE" id="PS51536"/>
    </source>
</evidence>
<dbReference type="PROSITE" id="PS51512">
    <property type="entry name" value="DFDF"/>
    <property type="match status" value="1"/>
</dbReference>
<feature type="domain" description="Sm" evidence="13">
    <location>
        <begin position="16"/>
        <end position="99"/>
    </location>
</feature>
<evidence type="ECO:0000256" key="7">
    <source>
        <dbReference type="PROSITE-ProRule" id="PRU00846"/>
    </source>
</evidence>
<dbReference type="PANTHER" id="PTHR13586:SF0">
    <property type="entry name" value="TRAILER HITCH, ISOFORM H"/>
    <property type="match status" value="1"/>
</dbReference>
<feature type="region of interest" description="Disordered" evidence="9">
    <location>
        <begin position="1"/>
        <end position="23"/>
    </location>
</feature>
<dbReference type="InterPro" id="IPR047575">
    <property type="entry name" value="Sm"/>
</dbReference>
<dbReference type="SMART" id="SM01199">
    <property type="entry name" value="FDF"/>
    <property type="match status" value="1"/>
</dbReference>
<keyword evidence="5" id="KW-0507">mRNA processing</keyword>
<comment type="subcellular location">
    <subcellularLocation>
        <location evidence="1">Cytoplasm</location>
        <location evidence="1">P-body</location>
    </subcellularLocation>
</comment>
<proteinExistence type="inferred from homology"/>
<dbReference type="SUPFAM" id="SSF50182">
    <property type="entry name" value="Sm-like ribonucleoproteins"/>
    <property type="match status" value="1"/>
</dbReference>
<evidence type="ECO:0000259" key="13">
    <source>
        <dbReference type="PROSITE" id="PS52002"/>
    </source>
</evidence>
<comment type="similarity">
    <text evidence="2">Belongs to the LSM14 family.</text>
</comment>
<feature type="domain" description="DFDF" evidence="10">
    <location>
        <begin position="447"/>
        <end position="483"/>
    </location>
</feature>
<feature type="domain" description="TFG box profile" evidence="12">
    <location>
        <begin position="531"/>
        <end position="551"/>
    </location>
</feature>
<dbReference type="InterPro" id="IPR025609">
    <property type="entry name" value="Lsm14-like_N"/>
</dbReference>
<dbReference type="PROSITE" id="PS52002">
    <property type="entry name" value="SM"/>
    <property type="match status" value="1"/>
</dbReference>
<feature type="domain" description="FFD box profile" evidence="11">
    <location>
        <begin position="509"/>
        <end position="524"/>
    </location>
</feature>
<evidence type="ECO:0000256" key="9">
    <source>
        <dbReference type="SAM" id="MobiDB-lite"/>
    </source>
</evidence>
<evidence type="ECO:0000256" key="5">
    <source>
        <dbReference type="ARBA" id="ARBA00022664"/>
    </source>
</evidence>
<evidence type="ECO:0000256" key="4">
    <source>
        <dbReference type="ARBA" id="ARBA00022491"/>
    </source>
</evidence>
<feature type="region of interest" description="Disordered" evidence="9">
    <location>
        <begin position="399"/>
        <end position="425"/>
    </location>
</feature>